<accession>F8FQM9</accession>
<dbReference type="EMBL" id="CP002869">
    <property type="protein sequence ID" value="AEI40384.1"/>
    <property type="molecule type" value="Genomic_DNA"/>
</dbReference>
<protein>
    <submittedName>
        <fullName evidence="1">Uncharacterized protein</fullName>
    </submittedName>
</protein>
<organism evidence="1 2">
    <name type="scientific">Paenibacillus mucilaginosus (strain KNP414)</name>
    <dbReference type="NCBI Taxonomy" id="1036673"/>
    <lineage>
        <taxon>Bacteria</taxon>
        <taxon>Bacillati</taxon>
        <taxon>Bacillota</taxon>
        <taxon>Bacilli</taxon>
        <taxon>Bacillales</taxon>
        <taxon>Paenibacillaceae</taxon>
        <taxon>Paenibacillus</taxon>
    </lineage>
</organism>
<dbReference type="PATRIC" id="fig|1036673.3.peg.1624"/>
<dbReference type="Proteomes" id="UP000006620">
    <property type="component" value="Chromosome"/>
</dbReference>
<reference evidence="2" key="1">
    <citation type="submission" date="2011-06" db="EMBL/GenBank/DDBJ databases">
        <title>Complete genome sequence of Paenibacillus mucilaginosus KNP414.</title>
        <authorList>
            <person name="Wang J."/>
            <person name="Hu S."/>
            <person name="Hu X."/>
            <person name="Zhang B."/>
            <person name="Dong D."/>
            <person name="Zhang S."/>
            <person name="Zhao K."/>
            <person name="Wu D."/>
        </authorList>
    </citation>
    <scope>NUCLEOTIDE SEQUENCE [LARGE SCALE GENOMIC DNA]</scope>
    <source>
        <strain evidence="2">KNP414</strain>
    </source>
</reference>
<sequence length="37" mass="4219">MKVIYVPFKYVEAEQSGSLHEEDAQHLESALHCNIVC</sequence>
<name>F8FQM9_PAEMK</name>
<dbReference type="HOGENOM" id="CLU_3346723_0_0_9"/>
<gene>
    <name evidence="1" type="ordered locus">KNP414_01822</name>
</gene>
<dbReference type="KEGG" id="pms:KNP414_01822"/>
<proteinExistence type="predicted"/>
<reference evidence="1 2" key="2">
    <citation type="journal article" date="2013" name="Genome Announc.">
        <title>Genome Sequence of Growth-Improving Paenibacillus mucilaginosus Strain KNP414.</title>
        <authorList>
            <person name="Lu J.J."/>
            <person name="Wang J.F."/>
            <person name="Hu X.F."/>
        </authorList>
    </citation>
    <scope>NUCLEOTIDE SEQUENCE [LARGE SCALE GENOMIC DNA]</scope>
    <source>
        <strain evidence="1 2">KNP414</strain>
    </source>
</reference>
<evidence type="ECO:0000313" key="1">
    <source>
        <dbReference type="EMBL" id="AEI40384.1"/>
    </source>
</evidence>
<evidence type="ECO:0000313" key="2">
    <source>
        <dbReference type="Proteomes" id="UP000006620"/>
    </source>
</evidence>
<dbReference type="AlphaFoldDB" id="F8FQM9"/>